<dbReference type="Gene3D" id="1.20.1720.10">
    <property type="entry name" value="Multidrug resistance protein D"/>
    <property type="match status" value="1"/>
</dbReference>
<feature type="transmembrane region" description="Helical" evidence="8">
    <location>
        <begin position="308"/>
        <end position="329"/>
    </location>
</feature>
<dbReference type="Proteomes" id="UP000475249">
    <property type="component" value="Unassembled WGS sequence"/>
</dbReference>
<sequence>MTQKPRSQLEFVALMAALMSIVALSLDALLPALDIIGLAVGTSNPSDYQLLITLFFLGVGTGPLIFGPIADSIGRKPVVYMGFALFVGASMLCVFAQSLEVMVLGRILQGISLSAPRTMSVAMIRDVYSGDYMARIMSFVTVVFILVPIIAPAMGKAILDFFGWKAIFHIQVVFAILVTIWFWRRQPETLAEENKTSFRFKVFVDGYKELLNYRQTVVFTLIWGFVTGSFLVYLSTAQQIFQEQYELKEAFPYIFAALALTIGTSTLLNGTLVLRFGMLKLVTVSLIAYVLISLAYVLLFFQGGNPPFWVLLTFFSLQFFAVGFLFGNLRALAMEPVGHIAGIAAAMTGCAATLMAVPISAYIGKFVTNTVYPMFMGFLICGLLACAILAYYYRLSKPRRKISKA</sequence>
<evidence type="ECO:0000256" key="1">
    <source>
        <dbReference type="ARBA" id="ARBA00004651"/>
    </source>
</evidence>
<keyword evidence="3" id="KW-0813">Transport</keyword>
<evidence type="ECO:0000313" key="10">
    <source>
        <dbReference type="EMBL" id="NAS13666.1"/>
    </source>
</evidence>
<evidence type="ECO:0000256" key="7">
    <source>
        <dbReference type="ARBA" id="ARBA00023136"/>
    </source>
</evidence>
<dbReference type="PROSITE" id="PS50850">
    <property type="entry name" value="MFS"/>
    <property type="match status" value="1"/>
</dbReference>
<evidence type="ECO:0000256" key="3">
    <source>
        <dbReference type="ARBA" id="ARBA00022448"/>
    </source>
</evidence>
<dbReference type="AlphaFoldDB" id="A0A6L9EG80"/>
<comment type="caution">
    <text evidence="10">The sequence shown here is derived from an EMBL/GenBank/DDBJ whole genome shotgun (WGS) entry which is preliminary data.</text>
</comment>
<feature type="transmembrane region" description="Helical" evidence="8">
    <location>
        <begin position="12"/>
        <end position="36"/>
    </location>
</feature>
<evidence type="ECO:0000259" key="9">
    <source>
        <dbReference type="PROSITE" id="PS50850"/>
    </source>
</evidence>
<evidence type="ECO:0000256" key="2">
    <source>
        <dbReference type="ARBA" id="ARBA00006236"/>
    </source>
</evidence>
<dbReference type="SUPFAM" id="SSF103473">
    <property type="entry name" value="MFS general substrate transporter"/>
    <property type="match status" value="1"/>
</dbReference>
<feature type="transmembrane region" description="Helical" evidence="8">
    <location>
        <begin position="78"/>
        <end position="97"/>
    </location>
</feature>
<dbReference type="Pfam" id="PF07690">
    <property type="entry name" value="MFS_1"/>
    <property type="match status" value="1"/>
</dbReference>
<dbReference type="InterPro" id="IPR036259">
    <property type="entry name" value="MFS_trans_sf"/>
</dbReference>
<evidence type="ECO:0000256" key="5">
    <source>
        <dbReference type="ARBA" id="ARBA00022692"/>
    </source>
</evidence>
<dbReference type="PANTHER" id="PTHR23502:SF132">
    <property type="entry name" value="POLYAMINE TRANSPORTER 2-RELATED"/>
    <property type="match status" value="1"/>
</dbReference>
<feature type="transmembrane region" description="Helical" evidence="8">
    <location>
        <begin position="281"/>
        <end position="302"/>
    </location>
</feature>
<comment type="subcellular location">
    <subcellularLocation>
        <location evidence="1">Cell membrane</location>
        <topology evidence="1">Multi-pass membrane protein</topology>
    </subcellularLocation>
</comment>
<feature type="transmembrane region" description="Helical" evidence="8">
    <location>
        <begin position="217"/>
        <end position="241"/>
    </location>
</feature>
<evidence type="ECO:0000256" key="4">
    <source>
        <dbReference type="ARBA" id="ARBA00022475"/>
    </source>
</evidence>
<dbReference type="GO" id="GO:1990961">
    <property type="term" value="P:xenobiotic detoxification by transmembrane export across the plasma membrane"/>
    <property type="evidence" value="ECO:0007669"/>
    <property type="project" value="InterPro"/>
</dbReference>
<feature type="transmembrane region" description="Helical" evidence="8">
    <location>
        <begin position="341"/>
        <end position="364"/>
    </location>
</feature>
<feature type="transmembrane region" description="Helical" evidence="8">
    <location>
        <begin position="48"/>
        <end position="66"/>
    </location>
</feature>
<protein>
    <submittedName>
        <fullName evidence="10">Bcr/CflA family efflux MFS transporter</fullName>
    </submittedName>
</protein>
<feature type="transmembrane region" description="Helical" evidence="8">
    <location>
        <begin position="136"/>
        <end position="155"/>
    </location>
</feature>
<dbReference type="GO" id="GO:0005886">
    <property type="term" value="C:plasma membrane"/>
    <property type="evidence" value="ECO:0007669"/>
    <property type="project" value="UniProtKB-SubCell"/>
</dbReference>
<dbReference type="InterPro" id="IPR004812">
    <property type="entry name" value="Efflux_drug-R_Bcr/CmlA"/>
</dbReference>
<dbReference type="InterPro" id="IPR020846">
    <property type="entry name" value="MFS_dom"/>
</dbReference>
<dbReference type="CDD" id="cd17320">
    <property type="entry name" value="MFS_MdfA_MDR_like"/>
    <property type="match status" value="1"/>
</dbReference>
<feature type="transmembrane region" description="Helical" evidence="8">
    <location>
        <begin position="161"/>
        <end position="183"/>
    </location>
</feature>
<feature type="domain" description="Major facilitator superfamily (MFS) profile" evidence="9">
    <location>
        <begin position="9"/>
        <end position="400"/>
    </location>
</feature>
<reference evidence="10 11" key="1">
    <citation type="submission" date="2020-01" db="EMBL/GenBank/DDBJ databases">
        <title>Bacteria diversity of Porities sp.</title>
        <authorList>
            <person name="Wang G."/>
        </authorList>
    </citation>
    <scope>NUCLEOTIDE SEQUENCE [LARGE SCALE GENOMIC DNA]</scope>
    <source>
        <strain evidence="10 11">R33</strain>
    </source>
</reference>
<dbReference type="EMBL" id="WXYO01000007">
    <property type="protein sequence ID" value="NAS13666.1"/>
    <property type="molecule type" value="Genomic_DNA"/>
</dbReference>
<dbReference type="InterPro" id="IPR011701">
    <property type="entry name" value="MFS"/>
</dbReference>
<dbReference type="NCBIfam" id="TIGR00710">
    <property type="entry name" value="efflux_Bcr_CflA"/>
    <property type="match status" value="1"/>
</dbReference>
<keyword evidence="6 8" id="KW-1133">Transmembrane helix</keyword>
<keyword evidence="5 8" id="KW-0812">Transmembrane</keyword>
<dbReference type="RefSeq" id="WP_161436695.1">
    <property type="nucleotide sequence ID" value="NZ_WXYO01000007.1"/>
</dbReference>
<evidence type="ECO:0000256" key="6">
    <source>
        <dbReference type="ARBA" id="ARBA00022989"/>
    </source>
</evidence>
<organism evidence="10 11">
    <name type="scientific">Poritiphilus flavus</name>
    <dbReference type="NCBI Taxonomy" id="2697053"/>
    <lineage>
        <taxon>Bacteria</taxon>
        <taxon>Pseudomonadati</taxon>
        <taxon>Bacteroidota</taxon>
        <taxon>Flavobacteriia</taxon>
        <taxon>Flavobacteriales</taxon>
        <taxon>Flavobacteriaceae</taxon>
        <taxon>Poritiphilus</taxon>
    </lineage>
</organism>
<proteinExistence type="inferred from homology"/>
<evidence type="ECO:0000313" key="11">
    <source>
        <dbReference type="Proteomes" id="UP000475249"/>
    </source>
</evidence>
<feature type="transmembrane region" description="Helical" evidence="8">
    <location>
        <begin position="370"/>
        <end position="393"/>
    </location>
</feature>
<dbReference type="GO" id="GO:0042910">
    <property type="term" value="F:xenobiotic transmembrane transporter activity"/>
    <property type="evidence" value="ECO:0007669"/>
    <property type="project" value="InterPro"/>
</dbReference>
<comment type="similarity">
    <text evidence="2">Belongs to the major facilitator superfamily. Bcr/CmlA family.</text>
</comment>
<accession>A0A6L9EG80</accession>
<gene>
    <name evidence="10" type="ORF">GTQ38_16755</name>
</gene>
<keyword evidence="11" id="KW-1185">Reference proteome</keyword>
<keyword evidence="4" id="KW-1003">Cell membrane</keyword>
<keyword evidence="7 8" id="KW-0472">Membrane</keyword>
<feature type="transmembrane region" description="Helical" evidence="8">
    <location>
        <begin position="253"/>
        <end position="274"/>
    </location>
</feature>
<name>A0A6L9EG80_9FLAO</name>
<dbReference type="PANTHER" id="PTHR23502">
    <property type="entry name" value="MAJOR FACILITATOR SUPERFAMILY"/>
    <property type="match status" value="1"/>
</dbReference>
<evidence type="ECO:0000256" key="8">
    <source>
        <dbReference type="SAM" id="Phobius"/>
    </source>
</evidence>